<keyword evidence="2" id="KW-0378">Hydrolase</keyword>
<dbReference type="Proteomes" id="UP001275049">
    <property type="component" value="Unassembled WGS sequence"/>
</dbReference>
<name>A0AAW9HYT2_9ACTO</name>
<dbReference type="InterPro" id="IPR042171">
    <property type="entry name" value="Acyl-CoA_hotdog"/>
</dbReference>
<accession>A0AAW9HYT2</accession>
<dbReference type="EMBL" id="JAWNGC010000013">
    <property type="protein sequence ID" value="MDY5155592.1"/>
    <property type="molecule type" value="Genomic_DNA"/>
</dbReference>
<dbReference type="InterPro" id="IPR049449">
    <property type="entry name" value="TesB_ACOT8-like_N"/>
</dbReference>
<feature type="domain" description="Acyl-CoA thioesterase-like N-terminal HotDog" evidence="4">
    <location>
        <begin position="44"/>
        <end position="128"/>
    </location>
</feature>
<sequence length="311" mass="35286">MNSTNRVDIPKTYTEPLASILNNLRLERIQPGLYRGDNLVQVTGRVYGGQVFGQATVAAADHVKRTLDIDDDERLCHSMTAAFLRPGRLDAPLLFHVEQTNDGHSFSTRTVHAIQDDNVIFSARISFQLRQPSVSLGLTQPEVTGPDNLRSSVDYFASMDHWWAKNMSSTNAIDMRWVEGDIYAKPDPVRRPHQYLWLKSRSAMPEGTSRTVQRAVLGYSADQFMLEPAMRAMGLHWMSRNISVATLDHEIWWHRNFDMSDWILADMTCLSAQNGRALCTASFFQNDKHIATMNQEGMVRFKHLSSSVPTE</sequence>
<dbReference type="Pfam" id="PF02551">
    <property type="entry name" value="Acyl_CoA_thio"/>
    <property type="match status" value="1"/>
</dbReference>
<dbReference type="GO" id="GO:0005829">
    <property type="term" value="C:cytosol"/>
    <property type="evidence" value="ECO:0007669"/>
    <property type="project" value="TreeGrafter"/>
</dbReference>
<evidence type="ECO:0000256" key="1">
    <source>
        <dbReference type="ARBA" id="ARBA00006538"/>
    </source>
</evidence>
<dbReference type="Pfam" id="PF13622">
    <property type="entry name" value="4HBT_3"/>
    <property type="match status" value="1"/>
</dbReference>
<dbReference type="CDD" id="cd03444">
    <property type="entry name" value="Thioesterase_II_repeat1"/>
    <property type="match status" value="1"/>
</dbReference>
<dbReference type="InterPro" id="IPR029069">
    <property type="entry name" value="HotDog_dom_sf"/>
</dbReference>
<dbReference type="PANTHER" id="PTHR11066:SF34">
    <property type="entry name" value="ACYL-COENZYME A THIOESTERASE 8"/>
    <property type="match status" value="1"/>
</dbReference>
<evidence type="ECO:0000259" key="4">
    <source>
        <dbReference type="Pfam" id="PF13622"/>
    </source>
</evidence>
<evidence type="ECO:0000313" key="7">
    <source>
        <dbReference type="Proteomes" id="UP001275049"/>
    </source>
</evidence>
<evidence type="ECO:0000256" key="2">
    <source>
        <dbReference type="ARBA" id="ARBA00022801"/>
    </source>
</evidence>
<evidence type="ECO:0000313" key="8">
    <source>
        <dbReference type="Proteomes" id="UP001281731"/>
    </source>
</evidence>
<organism evidence="6 8">
    <name type="scientific">Actinotignum urinale</name>
    <dbReference type="NCBI Taxonomy" id="190146"/>
    <lineage>
        <taxon>Bacteria</taxon>
        <taxon>Bacillati</taxon>
        <taxon>Actinomycetota</taxon>
        <taxon>Actinomycetes</taxon>
        <taxon>Actinomycetales</taxon>
        <taxon>Actinomycetaceae</taxon>
        <taxon>Actinotignum</taxon>
    </lineage>
</organism>
<comment type="caution">
    <text evidence="6">The sequence shown here is derived from an EMBL/GenBank/DDBJ whole genome shotgun (WGS) entry which is preliminary data.</text>
</comment>
<dbReference type="InterPro" id="IPR025652">
    <property type="entry name" value="TesB_C"/>
</dbReference>
<dbReference type="CDD" id="cd03445">
    <property type="entry name" value="Thioesterase_II_repeat2"/>
    <property type="match status" value="1"/>
</dbReference>
<dbReference type="EMBL" id="JAWNGA010000021">
    <property type="protein sequence ID" value="MDY5133802.1"/>
    <property type="molecule type" value="Genomic_DNA"/>
</dbReference>
<dbReference type="GO" id="GO:0047617">
    <property type="term" value="F:fatty acyl-CoA hydrolase activity"/>
    <property type="evidence" value="ECO:0007669"/>
    <property type="project" value="InterPro"/>
</dbReference>
<protein>
    <submittedName>
        <fullName evidence="6">Thioesterase family protein</fullName>
    </submittedName>
</protein>
<dbReference type="RefSeq" id="WP_102166033.1">
    <property type="nucleotide sequence ID" value="NZ_CAMYCL010000028.1"/>
</dbReference>
<evidence type="ECO:0000313" key="6">
    <source>
        <dbReference type="EMBL" id="MDY5155592.1"/>
    </source>
</evidence>
<dbReference type="AlphaFoldDB" id="A0AAW9HYT2"/>
<dbReference type="Proteomes" id="UP001281731">
    <property type="component" value="Unassembled WGS sequence"/>
</dbReference>
<evidence type="ECO:0000259" key="3">
    <source>
        <dbReference type="Pfam" id="PF02551"/>
    </source>
</evidence>
<evidence type="ECO:0000313" key="5">
    <source>
        <dbReference type="EMBL" id="MDY5133802.1"/>
    </source>
</evidence>
<dbReference type="Gene3D" id="2.40.160.210">
    <property type="entry name" value="Acyl-CoA thioesterase, double hotdog domain"/>
    <property type="match status" value="1"/>
</dbReference>
<dbReference type="PANTHER" id="PTHR11066">
    <property type="entry name" value="ACYL-COA THIOESTERASE"/>
    <property type="match status" value="1"/>
</dbReference>
<feature type="domain" description="Acyl-CoA thioesterase 2 C-terminal" evidence="3">
    <location>
        <begin position="192"/>
        <end position="298"/>
    </location>
</feature>
<keyword evidence="7" id="KW-1185">Reference proteome</keyword>
<dbReference type="InterPro" id="IPR003703">
    <property type="entry name" value="Acyl_CoA_thio"/>
</dbReference>
<dbReference type="GO" id="GO:0006637">
    <property type="term" value="P:acyl-CoA metabolic process"/>
    <property type="evidence" value="ECO:0007669"/>
    <property type="project" value="InterPro"/>
</dbReference>
<dbReference type="GO" id="GO:0009062">
    <property type="term" value="P:fatty acid catabolic process"/>
    <property type="evidence" value="ECO:0007669"/>
    <property type="project" value="TreeGrafter"/>
</dbReference>
<dbReference type="SUPFAM" id="SSF54637">
    <property type="entry name" value="Thioesterase/thiol ester dehydrase-isomerase"/>
    <property type="match status" value="2"/>
</dbReference>
<reference evidence="6 7" key="1">
    <citation type="submission" date="2023-10" db="EMBL/GenBank/DDBJ databases">
        <title>Whole Genome based description of the genera Actinobaculum and Actinotignum reveals a complex phylogenetic relationship within the species included in the genus Actinotignum.</title>
        <authorList>
            <person name="Jensen C.S."/>
            <person name="Dargis R."/>
            <person name="Kemp M."/>
            <person name="Christensen J.J."/>
        </authorList>
    </citation>
    <scope>NUCLEOTIDE SEQUENCE</scope>
    <source>
        <strain evidence="6">SLA_B511</strain>
        <strain evidence="5 7">SLA_B974</strain>
    </source>
</reference>
<comment type="similarity">
    <text evidence="1">Belongs to the C/M/P thioester hydrolase family.</text>
</comment>
<gene>
    <name evidence="6" type="ORF">R6G80_07655</name>
    <name evidence="5" type="ORF">R6G86_08675</name>
</gene>
<proteinExistence type="inferred from homology"/>